<comment type="caution">
    <text evidence="1">The sequence shown here is derived from an EMBL/GenBank/DDBJ whole genome shotgun (WGS) entry which is preliminary data.</text>
</comment>
<sequence>MRIDFIWFRNKSRGNDNTEELLPPMTDEQEGPFAVTDAQTVLDHDPITSDHFGVLAVLALN</sequence>
<reference evidence="1 2" key="1">
    <citation type="journal article" date="2024" name="BMC Biol.">
        <title>Comparative genomics of Ascetosporea gives new insight into the evolutionary basis for animal parasitism in Rhizaria.</title>
        <authorList>
            <person name="Hiltunen Thoren M."/>
            <person name="Onut-Brannstrom I."/>
            <person name="Alfjorden A."/>
            <person name="Peckova H."/>
            <person name="Swords F."/>
            <person name="Hooper C."/>
            <person name="Holzer A.S."/>
            <person name="Bass D."/>
            <person name="Burki F."/>
        </authorList>
    </citation>
    <scope>NUCLEOTIDE SEQUENCE [LARGE SCALE GENOMIC DNA]</scope>
    <source>
        <strain evidence="1">20-A016</strain>
    </source>
</reference>
<organism evidence="1 2">
    <name type="scientific">Bonamia ostreae</name>
    <dbReference type="NCBI Taxonomy" id="126728"/>
    <lineage>
        <taxon>Eukaryota</taxon>
        <taxon>Sar</taxon>
        <taxon>Rhizaria</taxon>
        <taxon>Endomyxa</taxon>
        <taxon>Ascetosporea</taxon>
        <taxon>Haplosporida</taxon>
        <taxon>Bonamia</taxon>
    </lineage>
</organism>
<gene>
    <name evidence="1" type="ORF">MHBO_004553</name>
</gene>
<protein>
    <submittedName>
        <fullName evidence="1">Uncharacterized protein</fullName>
    </submittedName>
</protein>
<accession>A0ABV2ATS6</accession>
<name>A0ABV2ATS6_9EUKA</name>
<evidence type="ECO:0000313" key="2">
    <source>
        <dbReference type="Proteomes" id="UP001439008"/>
    </source>
</evidence>
<proteinExistence type="predicted"/>
<dbReference type="Proteomes" id="UP001439008">
    <property type="component" value="Unassembled WGS sequence"/>
</dbReference>
<keyword evidence="2" id="KW-1185">Reference proteome</keyword>
<dbReference type="EMBL" id="JBDODL010004386">
    <property type="protein sequence ID" value="MES1923019.1"/>
    <property type="molecule type" value="Genomic_DNA"/>
</dbReference>
<evidence type="ECO:0000313" key="1">
    <source>
        <dbReference type="EMBL" id="MES1923019.1"/>
    </source>
</evidence>